<dbReference type="PATRIC" id="fig|1125702.3.peg.1391"/>
<reference evidence="2 3" key="1">
    <citation type="submission" date="2013-04" db="EMBL/GenBank/DDBJ databases">
        <title>The Genome Sequence of Treponema vincentii F0403.</title>
        <authorList>
            <consortium name="The Broad Institute Genomics Platform"/>
            <person name="Earl A."/>
            <person name="Ward D."/>
            <person name="Feldgarden M."/>
            <person name="Gevers D."/>
            <person name="Leonetti C."/>
            <person name="Izard J."/>
            <person name="Walker B."/>
            <person name="Young S."/>
            <person name="Zeng Q."/>
            <person name="Gargeya S."/>
            <person name="Fitzgerald M."/>
            <person name="Haas B."/>
            <person name="Abouelleil A."/>
            <person name="Allen A.W."/>
            <person name="Alvarado L."/>
            <person name="Arachchi H.M."/>
            <person name="Berlin A.M."/>
            <person name="Chapman S.B."/>
            <person name="Gainer-Dewar J."/>
            <person name="Goldberg J."/>
            <person name="Griggs A."/>
            <person name="Gujja S."/>
            <person name="Hansen M."/>
            <person name="Howarth C."/>
            <person name="Imamovic A."/>
            <person name="Ireland A."/>
            <person name="Larimer J."/>
            <person name="McCowan C."/>
            <person name="Murphy C."/>
            <person name="Pearson M."/>
            <person name="Poon T.W."/>
            <person name="Priest M."/>
            <person name="Roberts A."/>
            <person name="Saif S."/>
            <person name="Shea T."/>
            <person name="Sisk P."/>
            <person name="Sykes S."/>
            <person name="Wortman J."/>
            <person name="Nusbaum C."/>
            <person name="Birren B."/>
        </authorList>
    </citation>
    <scope>NUCLEOTIDE SEQUENCE [LARGE SCALE GENOMIC DNA]</scope>
    <source>
        <strain evidence="2 3">F0403</strain>
    </source>
</reference>
<dbReference type="GeneID" id="301461503"/>
<dbReference type="HOGENOM" id="CLU_029519_0_0_12"/>
<evidence type="ECO:0000313" key="3">
    <source>
        <dbReference type="Proteomes" id="UP000014605"/>
    </source>
</evidence>
<evidence type="ECO:0008006" key="4">
    <source>
        <dbReference type="Google" id="ProtNLM"/>
    </source>
</evidence>
<comment type="caution">
    <text evidence="2">The sequence shown here is derived from an EMBL/GenBank/DDBJ whole genome shotgun (WGS) entry which is preliminary data.</text>
</comment>
<dbReference type="InterPro" id="IPR029063">
    <property type="entry name" value="SAM-dependent_MTases_sf"/>
</dbReference>
<name>S3LAL8_9SPIR</name>
<dbReference type="RefSeq" id="WP_016518753.1">
    <property type="nucleotide sequence ID" value="NZ_KE332512.1"/>
</dbReference>
<gene>
    <name evidence="2" type="ORF">HMPREF1222_01342</name>
</gene>
<evidence type="ECO:0000256" key="1">
    <source>
        <dbReference type="SAM" id="MobiDB-lite"/>
    </source>
</evidence>
<protein>
    <recommendedName>
        <fullName evidence="4">Ribosomal small subunit Rsm22</fullName>
    </recommendedName>
</protein>
<dbReference type="SUPFAM" id="SSF53335">
    <property type="entry name" value="S-adenosyl-L-methionine-dependent methyltransferases"/>
    <property type="match status" value="1"/>
</dbReference>
<keyword evidence="3" id="KW-1185">Reference proteome</keyword>
<feature type="compositionally biased region" description="Basic and acidic residues" evidence="1">
    <location>
        <begin position="21"/>
        <end position="46"/>
    </location>
</feature>
<dbReference type="EMBL" id="ATFC01000008">
    <property type="protein sequence ID" value="EPF46765.1"/>
    <property type="molecule type" value="Genomic_DNA"/>
</dbReference>
<evidence type="ECO:0000313" key="2">
    <source>
        <dbReference type="EMBL" id="EPF46765.1"/>
    </source>
</evidence>
<organism evidence="2 3">
    <name type="scientific">Treponema vincentii F0403</name>
    <dbReference type="NCBI Taxonomy" id="1125702"/>
    <lineage>
        <taxon>Bacteria</taxon>
        <taxon>Pseudomonadati</taxon>
        <taxon>Spirochaetota</taxon>
        <taxon>Spirochaetia</taxon>
        <taxon>Spirochaetales</taxon>
        <taxon>Treponemataceae</taxon>
        <taxon>Treponema</taxon>
    </lineage>
</organism>
<feature type="region of interest" description="Disordered" evidence="1">
    <location>
        <begin position="1"/>
        <end position="66"/>
    </location>
</feature>
<dbReference type="Proteomes" id="UP000014605">
    <property type="component" value="Unassembled WGS sequence"/>
</dbReference>
<accession>S3LAL8</accession>
<feature type="compositionally biased region" description="Basic and acidic residues" evidence="1">
    <location>
        <begin position="1"/>
        <end position="10"/>
    </location>
</feature>
<sequence length="479" mass="54076">MQKPFYEKFVKKPSAASASRTQDKSNRSQPEETRPRRQSKDEESYRKQSPQRANRKGKNLRENRSNTSYSFGKPVFSALTAEAKSILEHFPALLDQVLPLDAKKKQLLPQHIHTLFHELTDERSSRKTHYLNDPVKLSAYTHYYVWWNLVRLTKLLQNLDIRLDDGDYAADFGSGPLTFICALWIAKPELRKKRLTWYCTDISNKALNFGEELFLALCAYTGKSTAKKDAGEEVPWTVKKVCGAFGTALSEKVSLVTEANMFNEIFWNSPLSLDDQAEKTYRTVMHYLKPDGSFLFIEPGIPLAGEFLSLLRTQFLETGSSVYAPCPHRGSCCFPNRNPQAGNAKIPIAIHKWCHFTFETNDSPDNLLRLSESSRLGKERASLSFLFGSLVPFSDRKAADAKQSGGIPVRICSDIIKTDPQTIGRYACSEKGFMLITTPAYKESVLNTAVSGTLLILPEDAADLHQRDKKTHALLAHIR</sequence>
<proteinExistence type="predicted"/>
<dbReference type="AlphaFoldDB" id="S3LAL8"/>